<name>A0ABW2XRE5_9ACTN</name>
<keyword evidence="2" id="KW-1133">Transmembrane helix</keyword>
<dbReference type="Proteomes" id="UP001597063">
    <property type="component" value="Unassembled WGS sequence"/>
</dbReference>
<organism evidence="3 4">
    <name type="scientific">Actinomadura fibrosa</name>
    <dbReference type="NCBI Taxonomy" id="111802"/>
    <lineage>
        <taxon>Bacteria</taxon>
        <taxon>Bacillati</taxon>
        <taxon>Actinomycetota</taxon>
        <taxon>Actinomycetes</taxon>
        <taxon>Streptosporangiales</taxon>
        <taxon>Thermomonosporaceae</taxon>
        <taxon>Actinomadura</taxon>
    </lineage>
</organism>
<accession>A0ABW2XRE5</accession>
<keyword evidence="4" id="KW-1185">Reference proteome</keyword>
<feature type="region of interest" description="Disordered" evidence="1">
    <location>
        <begin position="37"/>
        <end position="64"/>
    </location>
</feature>
<reference evidence="4" key="1">
    <citation type="journal article" date="2019" name="Int. J. Syst. Evol. Microbiol.">
        <title>The Global Catalogue of Microorganisms (GCM) 10K type strain sequencing project: providing services to taxonomists for standard genome sequencing and annotation.</title>
        <authorList>
            <consortium name="The Broad Institute Genomics Platform"/>
            <consortium name="The Broad Institute Genome Sequencing Center for Infectious Disease"/>
            <person name="Wu L."/>
            <person name="Ma J."/>
        </authorList>
    </citation>
    <scope>NUCLEOTIDE SEQUENCE [LARGE SCALE GENOMIC DNA]</scope>
    <source>
        <strain evidence="4">JCM 9371</strain>
    </source>
</reference>
<evidence type="ECO:0000256" key="2">
    <source>
        <dbReference type="SAM" id="Phobius"/>
    </source>
</evidence>
<proteinExistence type="predicted"/>
<gene>
    <name evidence="3" type="ORF">ACFQZM_30830</name>
</gene>
<keyword evidence="2" id="KW-0812">Transmembrane</keyword>
<evidence type="ECO:0008006" key="5">
    <source>
        <dbReference type="Google" id="ProtNLM"/>
    </source>
</evidence>
<feature type="transmembrane region" description="Helical" evidence="2">
    <location>
        <begin position="79"/>
        <end position="101"/>
    </location>
</feature>
<evidence type="ECO:0000256" key="1">
    <source>
        <dbReference type="SAM" id="MobiDB-lite"/>
    </source>
</evidence>
<keyword evidence="2" id="KW-0472">Membrane</keyword>
<dbReference type="EMBL" id="JBHTGP010000015">
    <property type="protein sequence ID" value="MFD0688921.1"/>
    <property type="molecule type" value="Genomic_DNA"/>
</dbReference>
<sequence>MSEEGLSTIEIALLEMRRDLEVRLTNLEGQLALLHQRNEQSEREASDRAHQVGDIEDRLGTTEREQITRSHLDNRFRHTMALLSLIAASASAVIALLTILLSR</sequence>
<dbReference type="RefSeq" id="WP_131762707.1">
    <property type="nucleotide sequence ID" value="NZ_CAACUY010000250.1"/>
</dbReference>
<evidence type="ECO:0000313" key="3">
    <source>
        <dbReference type="EMBL" id="MFD0688921.1"/>
    </source>
</evidence>
<comment type="caution">
    <text evidence="3">The sequence shown here is derived from an EMBL/GenBank/DDBJ whole genome shotgun (WGS) entry which is preliminary data.</text>
</comment>
<protein>
    <recommendedName>
        <fullName evidence="5">DUF1640 domain-containing protein</fullName>
    </recommendedName>
</protein>
<evidence type="ECO:0000313" key="4">
    <source>
        <dbReference type="Proteomes" id="UP001597063"/>
    </source>
</evidence>